<keyword evidence="2 5" id="KW-0808">Transferase</keyword>
<dbReference type="PANTHER" id="PTHR21432:SF20">
    <property type="entry name" value="ACETYL-COA HYDROLASE"/>
    <property type="match status" value="1"/>
</dbReference>
<organism evidence="5 6">
    <name type="scientific">Ardenticatena maritima</name>
    <dbReference type="NCBI Taxonomy" id="872965"/>
    <lineage>
        <taxon>Bacteria</taxon>
        <taxon>Bacillati</taxon>
        <taxon>Chloroflexota</taxon>
        <taxon>Ardenticatenia</taxon>
        <taxon>Ardenticatenales</taxon>
        <taxon>Ardenticatenaceae</taxon>
        <taxon>Ardenticatena</taxon>
    </lineage>
</organism>
<dbReference type="InterPro" id="IPR026888">
    <property type="entry name" value="AcetylCoA_hyd_C"/>
</dbReference>
<dbReference type="PATRIC" id="fig|872965.6.peg.180"/>
<dbReference type="Gene3D" id="3.40.1080.20">
    <property type="entry name" value="Acetyl-CoA hydrolase/transferase C-terminal domain"/>
    <property type="match status" value="1"/>
</dbReference>
<accession>A0A0P6YZF3</accession>
<evidence type="ECO:0000313" key="6">
    <source>
        <dbReference type="Proteomes" id="UP000050502"/>
    </source>
</evidence>
<comment type="similarity">
    <text evidence="1">Belongs to the acetyl-CoA hydrolase/transferase family.</text>
</comment>
<dbReference type="InterPro" id="IPR003702">
    <property type="entry name" value="ActCoA_hydro_N"/>
</dbReference>
<dbReference type="Gene3D" id="3.30.750.70">
    <property type="entry name" value="4-hydroxybutyrate coenzyme like domains"/>
    <property type="match status" value="1"/>
</dbReference>
<protein>
    <submittedName>
        <fullName evidence="5">4-hydroxybutyrate CoA-transferase</fullName>
    </submittedName>
</protein>
<evidence type="ECO:0000256" key="1">
    <source>
        <dbReference type="ARBA" id="ARBA00009632"/>
    </source>
</evidence>
<comment type="caution">
    <text evidence="5">The sequence shown here is derived from an EMBL/GenBank/DDBJ whole genome shotgun (WGS) entry which is preliminary data.</text>
</comment>
<dbReference type="GO" id="GO:0008775">
    <property type="term" value="F:acetate CoA-transferase activity"/>
    <property type="evidence" value="ECO:0007669"/>
    <property type="project" value="InterPro"/>
</dbReference>
<dbReference type="GO" id="GO:0006083">
    <property type="term" value="P:acetate metabolic process"/>
    <property type="evidence" value="ECO:0007669"/>
    <property type="project" value="InterPro"/>
</dbReference>
<evidence type="ECO:0000256" key="2">
    <source>
        <dbReference type="ARBA" id="ARBA00022679"/>
    </source>
</evidence>
<dbReference type="InterPro" id="IPR046433">
    <property type="entry name" value="ActCoA_hydro"/>
</dbReference>
<evidence type="ECO:0000259" key="4">
    <source>
        <dbReference type="Pfam" id="PF13336"/>
    </source>
</evidence>
<proteinExistence type="inferred from homology"/>
<evidence type="ECO:0000259" key="3">
    <source>
        <dbReference type="Pfam" id="PF02550"/>
    </source>
</evidence>
<dbReference type="SUPFAM" id="SSF100950">
    <property type="entry name" value="NagB/RpiA/CoA transferase-like"/>
    <property type="match status" value="2"/>
</dbReference>
<dbReference type="Proteomes" id="UP000050502">
    <property type="component" value="Unassembled WGS sequence"/>
</dbReference>
<feature type="domain" description="Acetyl-CoA hydrolase/transferase C-terminal" evidence="4">
    <location>
        <begin position="267"/>
        <end position="420"/>
    </location>
</feature>
<evidence type="ECO:0000313" key="5">
    <source>
        <dbReference type="EMBL" id="KPL89749.1"/>
    </source>
</evidence>
<dbReference type="Gene3D" id="3.40.1080.10">
    <property type="entry name" value="Glutaconate Coenzyme A-transferase"/>
    <property type="match status" value="1"/>
</dbReference>
<dbReference type="AlphaFoldDB" id="A0A0P6YZF3"/>
<dbReference type="OrthoDB" id="9801795at2"/>
<dbReference type="EMBL" id="LGKN01000003">
    <property type="protein sequence ID" value="KPL89749.1"/>
    <property type="molecule type" value="Genomic_DNA"/>
</dbReference>
<dbReference type="InterPro" id="IPR038460">
    <property type="entry name" value="AcetylCoA_hyd_C_sf"/>
</dbReference>
<dbReference type="InterPro" id="IPR037171">
    <property type="entry name" value="NagB/RpiA_transferase-like"/>
</dbReference>
<dbReference type="PANTHER" id="PTHR21432">
    <property type="entry name" value="ACETYL-COA HYDROLASE-RELATED"/>
    <property type="match status" value="1"/>
</dbReference>
<gene>
    <name evidence="5" type="ORF">SE16_01190</name>
</gene>
<reference evidence="5 6" key="1">
    <citation type="submission" date="2015-07" db="EMBL/GenBank/DDBJ databases">
        <title>Whole genome sequence of Ardenticatena maritima DSM 23922.</title>
        <authorList>
            <person name="Hemp J."/>
            <person name="Ward L.M."/>
            <person name="Pace L.A."/>
            <person name="Fischer W.W."/>
        </authorList>
    </citation>
    <scope>NUCLEOTIDE SEQUENCE [LARGE SCALE GENOMIC DNA]</scope>
    <source>
        <strain evidence="5 6">110S</strain>
    </source>
</reference>
<name>A0A0P6YZF3_9CHLR</name>
<dbReference type="Pfam" id="PF02550">
    <property type="entry name" value="AcetylCoA_hydro"/>
    <property type="match status" value="1"/>
</dbReference>
<sequence length="426" mass="46312">MYRSKVTTPEKAVEVVQSGHRVYIGGGAGAPQALINALVERANDLRDVEIVHVLHFGDAPYVKPEYAQSFRHNALFIGHNVRQAVNEGRADFTPIFLSEIPGLFRNGRLPLDVAFIQVSPPDEHGFCSFGVEVGCTKPAAEAARVVVAQVNRHMPRTHGDSFIHIRNLDIIVEADAPLPEAPLGGMSDVHKRIGEIIAEMIPDGATLQLGIGSIPDAVLNNLYSHRDLGIHTELFSDGVMHLIEAGVITGAKKTIHRGKVVAGFFFGSQALYDFVADNPIFELHPTDYVNDPFVIAQHEKMVSINSAIEVDLTGQVAADSIGTRFYSGVGGQLDFVRGAARSKGGMPIIALPATAKNGTISRIVPMLKPGAGVTTTRNDVHYVVTEYGVADLYGKPIRERVKALINIAAPQFREELERKAREFCYL</sequence>
<dbReference type="Pfam" id="PF13336">
    <property type="entry name" value="AcetylCoA_hyd_C"/>
    <property type="match status" value="1"/>
</dbReference>
<feature type="domain" description="Acetyl-CoA hydrolase/transferase N-terminal" evidence="3">
    <location>
        <begin position="2"/>
        <end position="175"/>
    </location>
</feature>